<dbReference type="EMBL" id="CP027666">
    <property type="protein sequence ID" value="AVO35854.1"/>
    <property type="molecule type" value="Genomic_DNA"/>
</dbReference>
<keyword evidence="5" id="KW-1003">Cell membrane</keyword>
<keyword evidence="3 5" id="KW-1133">Transmembrane helix</keyword>
<feature type="transmembrane region" description="Helical" evidence="5">
    <location>
        <begin position="132"/>
        <end position="152"/>
    </location>
</feature>
<evidence type="ECO:0000313" key="7">
    <source>
        <dbReference type="EMBL" id="AVO35854.1"/>
    </source>
</evidence>
<dbReference type="AlphaFoldDB" id="A0A2S0MIY0"/>
<evidence type="ECO:0000313" key="8">
    <source>
        <dbReference type="Proteomes" id="UP000239709"/>
    </source>
</evidence>
<dbReference type="Pfam" id="PF01061">
    <property type="entry name" value="ABC2_membrane"/>
    <property type="match status" value="1"/>
</dbReference>
<evidence type="ECO:0000256" key="2">
    <source>
        <dbReference type="ARBA" id="ARBA00022692"/>
    </source>
</evidence>
<dbReference type="InterPro" id="IPR000412">
    <property type="entry name" value="ABC_2_transport"/>
</dbReference>
<proteinExistence type="inferred from homology"/>
<dbReference type="InterPro" id="IPR047817">
    <property type="entry name" value="ABC2_TM_bact-type"/>
</dbReference>
<feature type="domain" description="ABC transmembrane type-2" evidence="6">
    <location>
        <begin position="41"/>
        <end position="270"/>
    </location>
</feature>
<feature type="transmembrane region" description="Helical" evidence="5">
    <location>
        <begin position="107"/>
        <end position="126"/>
    </location>
</feature>
<organism evidence="7 8">
    <name type="scientific">Ottowia oryzae</name>
    <dbReference type="NCBI Taxonomy" id="2109914"/>
    <lineage>
        <taxon>Bacteria</taxon>
        <taxon>Pseudomonadati</taxon>
        <taxon>Pseudomonadota</taxon>
        <taxon>Betaproteobacteria</taxon>
        <taxon>Burkholderiales</taxon>
        <taxon>Comamonadaceae</taxon>
        <taxon>Ottowia</taxon>
    </lineage>
</organism>
<dbReference type="KEGG" id="otk:C6570_17715"/>
<dbReference type="InterPro" id="IPR013525">
    <property type="entry name" value="ABC2_TM"/>
</dbReference>
<name>A0A2S0MIY0_9BURK</name>
<dbReference type="PANTHER" id="PTHR43332:SF2">
    <property type="entry name" value="INNER MEMBRANE TRANSPORT PERMEASE YADH"/>
    <property type="match status" value="1"/>
</dbReference>
<reference evidence="7 8" key="1">
    <citation type="submission" date="2018-03" db="EMBL/GenBank/DDBJ databases">
        <title>Genome sequencing of Ottowia sp.</title>
        <authorList>
            <person name="Kim S.-J."/>
            <person name="Heo J."/>
            <person name="Kwon S.-W."/>
        </authorList>
    </citation>
    <scope>NUCLEOTIDE SEQUENCE [LARGE SCALE GENOMIC DNA]</scope>
    <source>
        <strain evidence="7 8">KADR8-3</strain>
    </source>
</reference>
<feature type="transmembrane region" description="Helical" evidence="5">
    <location>
        <begin position="39"/>
        <end position="62"/>
    </location>
</feature>
<dbReference type="OrthoDB" id="9804001at2"/>
<dbReference type="GO" id="GO:0016787">
    <property type="term" value="F:hydrolase activity"/>
    <property type="evidence" value="ECO:0007669"/>
    <property type="project" value="UniProtKB-KW"/>
</dbReference>
<keyword evidence="2 5" id="KW-0812">Transmembrane</keyword>
<keyword evidence="8" id="KW-1185">Reference proteome</keyword>
<accession>A0A2S0MIY0</accession>
<keyword evidence="7" id="KW-0378">Hydrolase</keyword>
<gene>
    <name evidence="7" type="ORF">C6570_17715</name>
</gene>
<dbReference type="GO" id="GO:0140359">
    <property type="term" value="F:ABC-type transporter activity"/>
    <property type="evidence" value="ECO:0007669"/>
    <property type="project" value="InterPro"/>
</dbReference>
<dbReference type="PANTHER" id="PTHR43332">
    <property type="entry name" value="INNER MEMBRANE TRANSPORT PERMEASE YADH-RELATED"/>
    <property type="match status" value="1"/>
</dbReference>
<feature type="transmembrane region" description="Helical" evidence="5">
    <location>
        <begin position="246"/>
        <end position="267"/>
    </location>
</feature>
<evidence type="ECO:0000259" key="6">
    <source>
        <dbReference type="PROSITE" id="PS51012"/>
    </source>
</evidence>
<evidence type="ECO:0000256" key="4">
    <source>
        <dbReference type="ARBA" id="ARBA00023136"/>
    </source>
</evidence>
<dbReference type="PRINTS" id="PR00164">
    <property type="entry name" value="ABC2TRNSPORT"/>
</dbReference>
<evidence type="ECO:0000256" key="3">
    <source>
        <dbReference type="ARBA" id="ARBA00022989"/>
    </source>
</evidence>
<evidence type="ECO:0000256" key="5">
    <source>
        <dbReference type="RuleBase" id="RU361157"/>
    </source>
</evidence>
<dbReference type="PIRSF" id="PIRSF006648">
    <property type="entry name" value="DrrB"/>
    <property type="match status" value="1"/>
</dbReference>
<protein>
    <recommendedName>
        <fullName evidence="5">Transport permease protein</fullName>
    </recommendedName>
</protein>
<dbReference type="InterPro" id="IPR052522">
    <property type="entry name" value="ABC-2_transport_permease"/>
</dbReference>
<evidence type="ECO:0000256" key="1">
    <source>
        <dbReference type="ARBA" id="ARBA00004141"/>
    </source>
</evidence>
<sequence length="275" mass="30114">MAPTPPTPTPRHPAAPHLRALPAANDGWKMLLKKEVLRFWRVAFQTIAAPVLTAVLYLMIFGHVLQGRVEVYPGVSYVAFLVPGLVMMSMLQNAFANSASSLVQSKIMGNLVFTLLAPLTAWNWFVAYVGAAIIRGLLVGLGVYVITLFYAPPQAVAPLWIFAFALLGSGLMGVLGLLAGLWADKFDQMAVFQNFIVMPMTFLAGVFYSIHSLPTVWQTLSHLNPFFYMIDGFRYGFFGVSDVSPWLSLAIAGGAFLAVSALTLHLLRTGYKLRN</sequence>
<dbReference type="PROSITE" id="PS51012">
    <property type="entry name" value="ABC_TM2"/>
    <property type="match status" value="1"/>
</dbReference>
<keyword evidence="5" id="KW-0813">Transport</keyword>
<dbReference type="GO" id="GO:0043190">
    <property type="term" value="C:ATP-binding cassette (ABC) transporter complex"/>
    <property type="evidence" value="ECO:0007669"/>
    <property type="project" value="InterPro"/>
</dbReference>
<keyword evidence="4 5" id="KW-0472">Membrane</keyword>
<feature type="transmembrane region" description="Helical" evidence="5">
    <location>
        <begin position="159"/>
        <end position="183"/>
    </location>
</feature>
<comment type="subcellular location">
    <subcellularLocation>
        <location evidence="5">Cell inner membrane</location>
        <topology evidence="5">Multi-pass membrane protein</topology>
    </subcellularLocation>
    <subcellularLocation>
        <location evidence="1">Membrane</location>
        <topology evidence="1">Multi-pass membrane protein</topology>
    </subcellularLocation>
</comment>
<feature type="transmembrane region" description="Helical" evidence="5">
    <location>
        <begin position="74"/>
        <end position="95"/>
    </location>
</feature>
<dbReference type="Proteomes" id="UP000239709">
    <property type="component" value="Chromosome"/>
</dbReference>
<comment type="similarity">
    <text evidence="5">Belongs to the ABC-2 integral membrane protein family.</text>
</comment>
<feature type="transmembrane region" description="Helical" evidence="5">
    <location>
        <begin position="189"/>
        <end position="210"/>
    </location>
</feature>